<feature type="non-terminal residue" evidence="5">
    <location>
        <position position="1"/>
    </location>
</feature>
<feature type="non-terminal residue" evidence="5">
    <location>
        <position position="287"/>
    </location>
</feature>
<dbReference type="Proteomes" id="UP001174934">
    <property type="component" value="Unassembled WGS sequence"/>
</dbReference>
<evidence type="ECO:0000256" key="2">
    <source>
        <dbReference type="SAM" id="Phobius"/>
    </source>
</evidence>
<proteinExistence type="predicted"/>
<feature type="compositionally biased region" description="Low complexity" evidence="1">
    <location>
        <begin position="120"/>
        <end position="147"/>
    </location>
</feature>
<gene>
    <name evidence="4" type="ORF">B0T17DRAFT_460752</name>
    <name evidence="5" type="ORF">B0T17DRAFT_474051</name>
</gene>
<comment type="caution">
    <text evidence="5">The sequence shown here is derived from an EMBL/GenBank/DDBJ whole genome shotgun (WGS) entry which is preliminary data.</text>
</comment>
<name>A0AA39XP59_9PEZI</name>
<dbReference type="EMBL" id="JAULSR010000018">
    <property type="protein sequence ID" value="KAK0609223.1"/>
    <property type="molecule type" value="Genomic_DNA"/>
</dbReference>
<protein>
    <recommendedName>
        <fullName evidence="7">Extracellular membrane protein CFEM domain-containing protein</fullName>
    </recommendedName>
</protein>
<feature type="region of interest" description="Disordered" evidence="1">
    <location>
        <begin position="119"/>
        <end position="167"/>
    </location>
</feature>
<keyword evidence="2" id="KW-1133">Transmembrane helix</keyword>
<keyword evidence="3" id="KW-0732">Signal</keyword>
<keyword evidence="2" id="KW-0472">Membrane</keyword>
<evidence type="ECO:0000313" key="6">
    <source>
        <dbReference type="Proteomes" id="UP001174934"/>
    </source>
</evidence>
<evidence type="ECO:0000313" key="4">
    <source>
        <dbReference type="EMBL" id="KAK0609223.1"/>
    </source>
</evidence>
<dbReference type="AlphaFoldDB" id="A0AA39XP59"/>
<feature type="signal peptide" evidence="3">
    <location>
        <begin position="1"/>
        <end position="19"/>
    </location>
</feature>
<feature type="chain" id="PRO_5041589147" description="Extracellular membrane protein CFEM domain-containing protein" evidence="3">
    <location>
        <begin position="20"/>
        <end position="287"/>
    </location>
</feature>
<feature type="transmembrane region" description="Helical" evidence="2">
    <location>
        <begin position="175"/>
        <end position="197"/>
    </location>
</feature>
<evidence type="ECO:0008006" key="7">
    <source>
        <dbReference type="Google" id="ProtNLM"/>
    </source>
</evidence>
<sequence>ISMLPPALVAIVLVSLTRATTIDFSFYPPNAQTCLYQASNSSNCAAGTVAATNACLCNNGGNFVTNTASCLGKSDEADISGVYGVLKSACSDSSTPLNVGEEQYLSAAGVSGTLTAVQPSATSTPVSTADSTVVTSTSTKPPATTSTNGGELPAVTDDGRKESAPSKGLSVGAKAGIIAGAVVVGLTSLGVAAFMFIRYKKRKDGEESHPMLPQETRHMSLIPTPAETVALEGVVEGPDWPKDAKWRPVSTVVEQRKSIFNWESPYHLAYPGDDVVEQGPSPSPSPP</sequence>
<evidence type="ECO:0000313" key="5">
    <source>
        <dbReference type="EMBL" id="KAK0636600.1"/>
    </source>
</evidence>
<evidence type="ECO:0000256" key="3">
    <source>
        <dbReference type="SAM" id="SignalP"/>
    </source>
</evidence>
<organism evidence="5 6">
    <name type="scientific">Bombardia bombarda</name>
    <dbReference type="NCBI Taxonomy" id="252184"/>
    <lineage>
        <taxon>Eukaryota</taxon>
        <taxon>Fungi</taxon>
        <taxon>Dikarya</taxon>
        <taxon>Ascomycota</taxon>
        <taxon>Pezizomycotina</taxon>
        <taxon>Sordariomycetes</taxon>
        <taxon>Sordariomycetidae</taxon>
        <taxon>Sordariales</taxon>
        <taxon>Lasiosphaeriaceae</taxon>
        <taxon>Bombardia</taxon>
    </lineage>
</organism>
<evidence type="ECO:0000256" key="1">
    <source>
        <dbReference type="SAM" id="MobiDB-lite"/>
    </source>
</evidence>
<keyword evidence="6" id="KW-1185">Reference proteome</keyword>
<reference evidence="5" key="1">
    <citation type="submission" date="2023-06" db="EMBL/GenBank/DDBJ databases">
        <title>Genome-scale phylogeny and comparative genomics of the fungal order Sordariales.</title>
        <authorList>
            <consortium name="Lawrence Berkeley National Laboratory"/>
            <person name="Hensen N."/>
            <person name="Bonometti L."/>
            <person name="Westerberg I."/>
            <person name="Brannstrom I.O."/>
            <person name="Guillou S."/>
            <person name="Cros-Aarteil S."/>
            <person name="Calhoun S."/>
            <person name="Haridas S."/>
            <person name="Kuo A."/>
            <person name="Mondo S."/>
            <person name="Pangilinan J."/>
            <person name="Riley R."/>
            <person name="LaButti K."/>
            <person name="Andreopoulos B."/>
            <person name="Lipzen A."/>
            <person name="Chen C."/>
            <person name="Yanf M."/>
            <person name="Daum C."/>
            <person name="Ng V."/>
            <person name="Clum A."/>
            <person name="Steindorff A."/>
            <person name="Ohm R."/>
            <person name="Martin F."/>
            <person name="Silar P."/>
            <person name="Natvig D."/>
            <person name="Lalanne C."/>
            <person name="Gautier V."/>
            <person name="Ament-velasquez S.L."/>
            <person name="Kruys A."/>
            <person name="Hutchinson M.I."/>
            <person name="Powell A.J."/>
            <person name="Barry K."/>
            <person name="Miller A.N."/>
            <person name="Grigoriev I.V."/>
            <person name="Debuchy R."/>
            <person name="Gladieux P."/>
            <person name="Thoren M.H."/>
            <person name="Johannesson H."/>
        </authorList>
    </citation>
    <scope>NUCLEOTIDE SEQUENCE</scope>
    <source>
        <strain evidence="5">SMH3391-2</strain>
    </source>
</reference>
<dbReference type="EMBL" id="JAULSR010000001">
    <property type="protein sequence ID" value="KAK0636600.1"/>
    <property type="molecule type" value="Genomic_DNA"/>
</dbReference>
<accession>A0AA39XP59</accession>
<keyword evidence="2" id="KW-0812">Transmembrane</keyword>